<protein>
    <submittedName>
        <fullName evidence="10">Putative membrane protein ActII-3</fullName>
    </submittedName>
</protein>
<dbReference type="Proteomes" id="UP000286931">
    <property type="component" value="Unassembled WGS sequence"/>
</dbReference>
<dbReference type="Pfam" id="PF03176">
    <property type="entry name" value="MMPL"/>
    <property type="match status" value="2"/>
</dbReference>
<feature type="domain" description="SSD" evidence="9">
    <location>
        <begin position="202"/>
        <end position="332"/>
    </location>
</feature>
<feature type="region of interest" description="Disordered" evidence="7">
    <location>
        <begin position="687"/>
        <end position="709"/>
    </location>
</feature>
<keyword evidence="6 8" id="KW-0472">Membrane</keyword>
<evidence type="ECO:0000256" key="8">
    <source>
        <dbReference type="SAM" id="Phobius"/>
    </source>
</evidence>
<feature type="transmembrane region" description="Helical" evidence="8">
    <location>
        <begin position="203"/>
        <end position="223"/>
    </location>
</feature>
<comment type="caution">
    <text evidence="10">The sequence shown here is derived from an EMBL/GenBank/DDBJ whole genome shotgun (WGS) entry which is preliminary data.</text>
</comment>
<sequence>MNRIKALAALPCGRRSKWVVLALWVVLLVAAAPLASKLTDAQNNEVSSWLPAEAESTKVINEQKDFRPDTTVPAVVVYERSSGLTQADKDAIVADRTMFGTAKGVTGKVEDTTFDKDQKAAQILVPISVKDGGWNDLGDAVDQLKEALKDNPTGLKSYVTGPAGLGADQAESFEGIDGTLLYATLGVVVLILLFTYRSPVLWLLPVISAVGALFSAQAVVYLFTKAGLVVNGQSAAILTVLIFGAGTDYALLLIARYREELHRYEDRHEAMAAAMFRAGPAIVASAATVGVGMLCLMAAEMQSTKGLGPVCALGVLVGLIAMTTLLPALLVIVGRWVFWPVRPQFEPDAITHDEKGVWARVGRKISGGPRVVWIITAVILGVMTIGLTNLNGDGIANKDSFTNKPQSIHGQEVSERYFPAGSGDPIVVIGKESAAAALIQAIQGTPGIAPGQVHQTGAVGGRVQIEATMIASPDSKAANGTVERVRDSVHGVPDAAAKVGGGTATRMDITSASEHDDKVIIPLILLVVLIVLGLLLRAVVAPLVLIATVVLSFAAALGISVFTFEHLLGFKGTDVGFPLFVFVFLVALGIDYNVFLMSRVHEESKRHGTRRGMQIGLAATGGVITSAGLVLASTFAVLGTLPIVAFAEMGFTVALGVLLDTFIVRSVLVTALTLDIGQKIWWPSKLARHPDEDDPEPGGDDARESVLVG</sequence>
<evidence type="ECO:0000256" key="7">
    <source>
        <dbReference type="SAM" id="MobiDB-lite"/>
    </source>
</evidence>
<evidence type="ECO:0000256" key="2">
    <source>
        <dbReference type="ARBA" id="ARBA00010157"/>
    </source>
</evidence>
<feature type="domain" description="SSD" evidence="9">
    <location>
        <begin position="546"/>
        <end position="674"/>
    </location>
</feature>
<evidence type="ECO:0000313" key="11">
    <source>
        <dbReference type="Proteomes" id="UP000286931"/>
    </source>
</evidence>
<dbReference type="GO" id="GO:0005886">
    <property type="term" value="C:plasma membrane"/>
    <property type="evidence" value="ECO:0007669"/>
    <property type="project" value="UniProtKB-SubCell"/>
</dbReference>
<comment type="subcellular location">
    <subcellularLocation>
        <location evidence="1">Cell membrane</location>
        <topology evidence="1">Multi-pass membrane protein</topology>
    </subcellularLocation>
</comment>
<dbReference type="RefSeq" id="WP_170222149.1">
    <property type="nucleotide sequence ID" value="NZ_BIFH01000016.1"/>
</dbReference>
<dbReference type="PANTHER" id="PTHR33406">
    <property type="entry name" value="MEMBRANE PROTEIN MJ1562-RELATED"/>
    <property type="match status" value="1"/>
</dbReference>
<accession>A0A401YJV9</accession>
<evidence type="ECO:0000256" key="4">
    <source>
        <dbReference type="ARBA" id="ARBA00022692"/>
    </source>
</evidence>
<gene>
    <name evidence="10" type="primary">actII-3_2</name>
    <name evidence="10" type="ORF">EHYA_02537</name>
</gene>
<keyword evidence="3" id="KW-1003">Cell membrane</keyword>
<keyword evidence="4 8" id="KW-0812">Transmembrane</keyword>
<comment type="similarity">
    <text evidence="2">Belongs to the resistance-nodulation-cell division (RND) (TC 2.A.6) family. MmpL subfamily.</text>
</comment>
<proteinExistence type="inferred from homology"/>
<feature type="transmembrane region" description="Helical" evidence="8">
    <location>
        <begin position="576"/>
        <end position="596"/>
    </location>
</feature>
<evidence type="ECO:0000256" key="6">
    <source>
        <dbReference type="ARBA" id="ARBA00023136"/>
    </source>
</evidence>
<feature type="transmembrane region" description="Helical" evidence="8">
    <location>
        <begin position="179"/>
        <end position="196"/>
    </location>
</feature>
<feature type="transmembrane region" description="Helical" evidence="8">
    <location>
        <begin position="651"/>
        <end position="674"/>
    </location>
</feature>
<dbReference type="PANTHER" id="PTHR33406:SF6">
    <property type="entry name" value="MEMBRANE PROTEIN YDGH-RELATED"/>
    <property type="match status" value="1"/>
</dbReference>
<keyword evidence="11" id="KW-1185">Reference proteome</keyword>
<dbReference type="PROSITE" id="PS50156">
    <property type="entry name" value="SSD"/>
    <property type="match status" value="2"/>
</dbReference>
<evidence type="ECO:0000256" key="3">
    <source>
        <dbReference type="ARBA" id="ARBA00022475"/>
    </source>
</evidence>
<dbReference type="InterPro" id="IPR050545">
    <property type="entry name" value="Mycobact_MmpL"/>
</dbReference>
<evidence type="ECO:0000313" key="10">
    <source>
        <dbReference type="EMBL" id="GCD94868.1"/>
    </source>
</evidence>
<evidence type="ECO:0000256" key="5">
    <source>
        <dbReference type="ARBA" id="ARBA00022989"/>
    </source>
</evidence>
<dbReference type="InterPro" id="IPR000731">
    <property type="entry name" value="SSD"/>
</dbReference>
<feature type="transmembrane region" description="Helical" evidence="8">
    <location>
        <begin position="276"/>
        <end position="299"/>
    </location>
</feature>
<feature type="transmembrane region" description="Helical" evidence="8">
    <location>
        <begin position="519"/>
        <end position="536"/>
    </location>
</feature>
<dbReference type="SUPFAM" id="SSF82866">
    <property type="entry name" value="Multidrug efflux transporter AcrB transmembrane domain"/>
    <property type="match status" value="2"/>
</dbReference>
<feature type="transmembrane region" description="Helical" evidence="8">
    <location>
        <begin position="311"/>
        <end position="333"/>
    </location>
</feature>
<feature type="compositionally biased region" description="Basic and acidic residues" evidence="7">
    <location>
        <begin position="700"/>
        <end position="709"/>
    </location>
</feature>
<keyword evidence="5 8" id="KW-1133">Transmembrane helix</keyword>
<evidence type="ECO:0000259" key="9">
    <source>
        <dbReference type="PROSITE" id="PS50156"/>
    </source>
</evidence>
<feature type="transmembrane region" description="Helical" evidence="8">
    <location>
        <begin position="617"/>
        <end position="645"/>
    </location>
</feature>
<feature type="transmembrane region" description="Helical" evidence="8">
    <location>
        <begin position="543"/>
        <end position="564"/>
    </location>
</feature>
<name>A0A401YJV9_9ACTN</name>
<dbReference type="InterPro" id="IPR004869">
    <property type="entry name" value="MMPL_dom"/>
</dbReference>
<dbReference type="AlphaFoldDB" id="A0A401YJV9"/>
<organism evidence="10 11">
    <name type="scientific">Embleya hyalina</name>
    <dbReference type="NCBI Taxonomy" id="516124"/>
    <lineage>
        <taxon>Bacteria</taxon>
        <taxon>Bacillati</taxon>
        <taxon>Actinomycetota</taxon>
        <taxon>Actinomycetes</taxon>
        <taxon>Kitasatosporales</taxon>
        <taxon>Streptomycetaceae</taxon>
        <taxon>Embleya</taxon>
    </lineage>
</organism>
<feature type="transmembrane region" description="Helical" evidence="8">
    <location>
        <begin position="235"/>
        <end position="255"/>
    </location>
</feature>
<dbReference type="Gene3D" id="1.20.1640.10">
    <property type="entry name" value="Multidrug efflux transporter AcrB transmembrane domain"/>
    <property type="match status" value="2"/>
</dbReference>
<reference evidence="10 11" key="1">
    <citation type="submission" date="2018-12" db="EMBL/GenBank/DDBJ databases">
        <title>Draft genome sequence of Embleya hyalina NBRC 13850T.</title>
        <authorList>
            <person name="Komaki H."/>
            <person name="Hosoyama A."/>
            <person name="Kimura A."/>
            <person name="Ichikawa N."/>
            <person name="Tamura T."/>
        </authorList>
    </citation>
    <scope>NUCLEOTIDE SEQUENCE [LARGE SCALE GENOMIC DNA]</scope>
    <source>
        <strain evidence="10 11">NBRC 13850</strain>
    </source>
</reference>
<dbReference type="EMBL" id="BIFH01000016">
    <property type="protein sequence ID" value="GCD94868.1"/>
    <property type="molecule type" value="Genomic_DNA"/>
</dbReference>
<evidence type="ECO:0000256" key="1">
    <source>
        <dbReference type="ARBA" id="ARBA00004651"/>
    </source>
</evidence>
<feature type="transmembrane region" description="Helical" evidence="8">
    <location>
        <begin position="371"/>
        <end position="390"/>
    </location>
</feature>